<organism evidence="1 2">
    <name type="scientific">Candidatus Parabacteroides intestinigallinarum</name>
    <dbReference type="NCBI Taxonomy" id="2838722"/>
    <lineage>
        <taxon>Bacteria</taxon>
        <taxon>Pseudomonadati</taxon>
        <taxon>Bacteroidota</taxon>
        <taxon>Bacteroidia</taxon>
        <taxon>Bacteroidales</taxon>
        <taxon>Tannerellaceae</taxon>
        <taxon>Parabacteroides</taxon>
    </lineage>
</organism>
<sequence>MASWAKEEITLENGDKAVAQIPVIVSASRSTDIPAFYADWFLYRLKEKGYSVWTNPFNGVRSYVSYANTRFIVFWSKDPRPLLTSGLLDYLEEKEIGCYVQYSLNDYEAEGLEKGVKPLAYRIETFHRLIERLGKGRVIWRFDPLILTDAVDEERLLEKVQRVGDLLRGQTEKLVFSFADIEEYAKVKSNLKRNGVPYRIWEAGRMETFAERLSRMNQERDWDYQLATCCEKIDIERYGIVHNRCIDGDLITRIAWRDKALMEFMKVEIHELQPSLFDIPRIPADAIQLDDTHYFYSKHKKDAGQRSFCGCMMAKDIGEYNTCVHLCEYCYANTSKEAARRNYEAHRLNKYAETITGR</sequence>
<dbReference type="InterPro" id="IPR014998">
    <property type="entry name" value="DUF1848"/>
</dbReference>
<evidence type="ECO:0000313" key="1">
    <source>
        <dbReference type="EMBL" id="HIX85542.1"/>
    </source>
</evidence>
<evidence type="ECO:0000313" key="2">
    <source>
        <dbReference type="Proteomes" id="UP000823847"/>
    </source>
</evidence>
<proteinExistence type="predicted"/>
<gene>
    <name evidence="1" type="ORF">H9848_02890</name>
</gene>
<name>A0A9D2BPF5_9BACT</name>
<reference evidence="1" key="1">
    <citation type="journal article" date="2021" name="PeerJ">
        <title>Extensive microbial diversity within the chicken gut microbiome revealed by metagenomics and culture.</title>
        <authorList>
            <person name="Gilroy R."/>
            <person name="Ravi A."/>
            <person name="Getino M."/>
            <person name="Pursley I."/>
            <person name="Horton D.L."/>
            <person name="Alikhan N.F."/>
            <person name="Baker D."/>
            <person name="Gharbi K."/>
            <person name="Hall N."/>
            <person name="Watson M."/>
            <person name="Adriaenssens E.M."/>
            <person name="Foster-Nyarko E."/>
            <person name="Jarju S."/>
            <person name="Secka A."/>
            <person name="Antonio M."/>
            <person name="Oren A."/>
            <person name="Chaudhuri R.R."/>
            <person name="La Ragione R."/>
            <person name="Hildebrand F."/>
            <person name="Pallen M.J."/>
        </authorList>
    </citation>
    <scope>NUCLEOTIDE SEQUENCE</scope>
    <source>
        <strain evidence="1">ChiHecec2B26-12326</strain>
    </source>
</reference>
<accession>A0A9D2BPF5</accession>
<reference evidence="1" key="2">
    <citation type="submission" date="2021-04" db="EMBL/GenBank/DDBJ databases">
        <authorList>
            <person name="Gilroy R."/>
        </authorList>
    </citation>
    <scope>NUCLEOTIDE SEQUENCE</scope>
    <source>
        <strain evidence="1">ChiHecec2B26-12326</strain>
    </source>
</reference>
<dbReference type="AlphaFoldDB" id="A0A9D2BPF5"/>
<comment type="caution">
    <text evidence="1">The sequence shown here is derived from an EMBL/GenBank/DDBJ whole genome shotgun (WGS) entry which is preliminary data.</text>
</comment>
<dbReference type="Pfam" id="PF08902">
    <property type="entry name" value="DUF1848"/>
    <property type="match status" value="1"/>
</dbReference>
<dbReference type="EMBL" id="DXEN01000016">
    <property type="protein sequence ID" value="HIX85542.1"/>
    <property type="molecule type" value="Genomic_DNA"/>
</dbReference>
<protein>
    <submittedName>
        <fullName evidence="1">DUF1848 domain-containing protein</fullName>
    </submittedName>
</protein>
<dbReference type="Proteomes" id="UP000823847">
    <property type="component" value="Unassembled WGS sequence"/>
</dbReference>